<protein>
    <recommendedName>
        <fullName evidence="3">Kazal-like domain-containing protein</fullName>
    </recommendedName>
</protein>
<dbReference type="InParanoid" id="A0A1E7F1H0"/>
<gene>
    <name evidence="1" type="ORF">FRACYDRAFT_245038</name>
</gene>
<evidence type="ECO:0008006" key="3">
    <source>
        <dbReference type="Google" id="ProtNLM"/>
    </source>
</evidence>
<dbReference type="KEGG" id="fcy:FRACYDRAFT_245038"/>
<dbReference type="Proteomes" id="UP000095751">
    <property type="component" value="Unassembled WGS sequence"/>
</dbReference>
<evidence type="ECO:0000313" key="1">
    <source>
        <dbReference type="EMBL" id="OEU11915.1"/>
    </source>
</evidence>
<accession>A0A1E7F1H0</accession>
<sequence length="155" mass="16984">MNSNDGSTKNCLPNPTRIVNKSRSSNLCFAEEAGFVSEKCKPMQETKVSDGACTTIYSPVVRMELKDSYDLNMFPNLCEAKKAGFKTVNCNCNQDIKDEPTGELDNTECIRDYKPVVCSSTPNSDDYSKFSNLCIAEKNGFDGDNCSLTTGGLRG</sequence>
<reference evidence="1 2" key="1">
    <citation type="submission" date="2016-09" db="EMBL/GenBank/DDBJ databases">
        <title>Extensive genetic diversity and differential bi-allelic expression allows diatom success in the polar Southern Ocean.</title>
        <authorList>
            <consortium name="DOE Joint Genome Institute"/>
            <person name="Mock T."/>
            <person name="Otillar R.P."/>
            <person name="Strauss J."/>
            <person name="Dupont C."/>
            <person name="Frickenhaus S."/>
            <person name="Maumus F."/>
            <person name="Mcmullan M."/>
            <person name="Sanges R."/>
            <person name="Schmutz J."/>
            <person name="Toseland A."/>
            <person name="Valas R."/>
            <person name="Veluchamy A."/>
            <person name="Ward B.J."/>
            <person name="Allen A."/>
            <person name="Barry K."/>
            <person name="Falciatore A."/>
            <person name="Ferrante M."/>
            <person name="Fortunato A.E."/>
            <person name="Gloeckner G."/>
            <person name="Gruber A."/>
            <person name="Hipkin R."/>
            <person name="Janech M."/>
            <person name="Kroth P."/>
            <person name="Leese F."/>
            <person name="Lindquist E."/>
            <person name="Lyon B.R."/>
            <person name="Martin J."/>
            <person name="Mayer C."/>
            <person name="Parker M."/>
            <person name="Quesneville H."/>
            <person name="Raymond J."/>
            <person name="Uhlig C."/>
            <person name="Valentin K.U."/>
            <person name="Worden A.Z."/>
            <person name="Armbrust E.V."/>
            <person name="Bowler C."/>
            <person name="Green B."/>
            <person name="Moulton V."/>
            <person name="Van Oosterhout C."/>
            <person name="Grigoriev I."/>
        </authorList>
    </citation>
    <scope>NUCLEOTIDE SEQUENCE [LARGE SCALE GENOMIC DNA]</scope>
    <source>
        <strain evidence="1 2">CCMP1102</strain>
    </source>
</reference>
<name>A0A1E7F1H0_9STRA</name>
<evidence type="ECO:0000313" key="2">
    <source>
        <dbReference type="Proteomes" id="UP000095751"/>
    </source>
</evidence>
<keyword evidence="2" id="KW-1185">Reference proteome</keyword>
<organism evidence="1 2">
    <name type="scientific">Fragilariopsis cylindrus CCMP1102</name>
    <dbReference type="NCBI Taxonomy" id="635003"/>
    <lineage>
        <taxon>Eukaryota</taxon>
        <taxon>Sar</taxon>
        <taxon>Stramenopiles</taxon>
        <taxon>Ochrophyta</taxon>
        <taxon>Bacillariophyta</taxon>
        <taxon>Bacillariophyceae</taxon>
        <taxon>Bacillariophycidae</taxon>
        <taxon>Bacillariales</taxon>
        <taxon>Bacillariaceae</taxon>
        <taxon>Fragilariopsis</taxon>
    </lineage>
</organism>
<proteinExistence type="predicted"/>
<dbReference type="EMBL" id="KV784366">
    <property type="protein sequence ID" value="OEU11915.1"/>
    <property type="molecule type" value="Genomic_DNA"/>
</dbReference>
<dbReference type="AlphaFoldDB" id="A0A1E7F1H0"/>